<evidence type="ECO:0000256" key="1">
    <source>
        <dbReference type="ARBA" id="ARBA00009673"/>
    </source>
</evidence>
<dbReference type="KEGG" id="psel:GM415_02665"/>
<comment type="catalytic activity">
    <reaction evidence="2">
        <text>a D-aminoacyl-tRNA + H2O = a tRNA + a D-alpha-amino acid + H(+)</text>
        <dbReference type="Rhea" id="RHEA:13953"/>
        <dbReference type="Rhea" id="RHEA-COMP:10123"/>
        <dbReference type="Rhea" id="RHEA-COMP:10124"/>
        <dbReference type="ChEBI" id="CHEBI:15377"/>
        <dbReference type="ChEBI" id="CHEBI:15378"/>
        <dbReference type="ChEBI" id="CHEBI:59871"/>
        <dbReference type="ChEBI" id="CHEBI:78442"/>
        <dbReference type="ChEBI" id="CHEBI:79333"/>
        <dbReference type="EC" id="3.1.1.96"/>
    </reaction>
</comment>
<dbReference type="Pfam" id="PF02580">
    <property type="entry name" value="Tyr_Deacylase"/>
    <property type="match status" value="1"/>
</dbReference>
<comment type="subcellular location">
    <subcellularLocation>
        <location evidence="2">Cytoplasm</location>
    </subcellularLocation>
</comment>
<dbReference type="Proteomes" id="UP000428328">
    <property type="component" value="Chromosome"/>
</dbReference>
<protein>
    <recommendedName>
        <fullName evidence="2">D-aminoacyl-tRNA deacylase</fullName>
        <shortName evidence="2">DTD</shortName>
        <ecNumber evidence="2">3.1.1.96</ecNumber>
    </recommendedName>
    <alternativeName>
        <fullName evidence="2">Gly-tRNA(Ala) deacylase</fullName>
        <ecNumber evidence="2">3.1.1.-</ecNumber>
    </alternativeName>
</protein>
<dbReference type="SUPFAM" id="SSF69500">
    <property type="entry name" value="DTD-like"/>
    <property type="match status" value="1"/>
</dbReference>
<dbReference type="AlphaFoldDB" id="A0A6I6JEP3"/>
<comment type="function">
    <text evidence="2">An aminoacyl-tRNA editing enzyme that deacylates mischarged D-aminoacyl-tRNAs. Also deacylates mischarged glycyl-tRNA(Ala), protecting cells against glycine mischarging by AlaRS. Acts via tRNA-based rather than protein-based catalysis; rejects L-amino acids rather than detecting D-amino acids in the active site. By recycling D-aminoacyl-tRNA to D-amino acids and free tRNA molecules, this enzyme counteracts the toxicity associated with the formation of D-aminoacyl-tRNA entities in vivo and helps enforce protein L-homochirality.</text>
</comment>
<dbReference type="FunFam" id="3.50.80.10:FF:000001">
    <property type="entry name" value="D-aminoacyl-tRNA deacylase"/>
    <property type="match status" value="1"/>
</dbReference>
<dbReference type="GO" id="GO:0005737">
    <property type="term" value="C:cytoplasm"/>
    <property type="evidence" value="ECO:0007669"/>
    <property type="project" value="UniProtKB-SubCell"/>
</dbReference>
<accession>A0A6I6JEP3</accession>
<keyword evidence="2 3" id="KW-0378">Hydrolase</keyword>
<keyword evidence="2" id="KW-0820">tRNA-binding</keyword>
<dbReference type="EC" id="3.1.1.-" evidence="2"/>
<dbReference type="InterPro" id="IPR023509">
    <property type="entry name" value="DTD-like_sf"/>
</dbReference>
<keyword evidence="4" id="KW-1185">Reference proteome</keyword>
<dbReference type="PANTHER" id="PTHR10472:SF5">
    <property type="entry name" value="D-AMINOACYL-TRNA DEACYLASE 1"/>
    <property type="match status" value="1"/>
</dbReference>
<dbReference type="EMBL" id="CP046400">
    <property type="protein sequence ID" value="QGY39073.1"/>
    <property type="molecule type" value="Genomic_DNA"/>
</dbReference>
<keyword evidence="2" id="KW-0694">RNA-binding</keyword>
<organism evidence="3 4">
    <name type="scientific">Pseudodesulfovibrio cashew</name>
    <dbReference type="NCBI Taxonomy" id="2678688"/>
    <lineage>
        <taxon>Bacteria</taxon>
        <taxon>Pseudomonadati</taxon>
        <taxon>Thermodesulfobacteriota</taxon>
        <taxon>Desulfovibrionia</taxon>
        <taxon>Desulfovibrionales</taxon>
        <taxon>Desulfovibrionaceae</taxon>
    </lineage>
</organism>
<dbReference type="GO" id="GO:0019478">
    <property type="term" value="P:D-amino acid catabolic process"/>
    <property type="evidence" value="ECO:0007669"/>
    <property type="project" value="UniProtKB-UniRule"/>
</dbReference>
<dbReference type="Gene3D" id="3.50.80.10">
    <property type="entry name" value="D-tyrosyl-tRNA(Tyr) deacylase"/>
    <property type="match status" value="1"/>
</dbReference>
<keyword evidence="2" id="KW-0963">Cytoplasm</keyword>
<dbReference type="PANTHER" id="PTHR10472">
    <property type="entry name" value="D-TYROSYL-TRNA TYR DEACYLASE"/>
    <property type="match status" value="1"/>
</dbReference>
<dbReference type="InterPro" id="IPR003732">
    <property type="entry name" value="Daa-tRNA_deacyls_DTD"/>
</dbReference>
<dbReference type="RefSeq" id="WP_158946285.1">
    <property type="nucleotide sequence ID" value="NZ_CP046400.1"/>
</dbReference>
<dbReference type="GO" id="GO:0000049">
    <property type="term" value="F:tRNA binding"/>
    <property type="evidence" value="ECO:0007669"/>
    <property type="project" value="UniProtKB-UniRule"/>
</dbReference>
<comment type="subunit">
    <text evidence="2">Homodimer.</text>
</comment>
<comment type="similarity">
    <text evidence="1 2">Belongs to the DTD family.</text>
</comment>
<dbReference type="NCBIfam" id="TIGR00256">
    <property type="entry name" value="D-aminoacyl-tRNA deacylase"/>
    <property type="match status" value="1"/>
</dbReference>
<proteinExistence type="inferred from homology"/>
<evidence type="ECO:0000313" key="3">
    <source>
        <dbReference type="EMBL" id="QGY39073.1"/>
    </source>
</evidence>
<evidence type="ECO:0000256" key="2">
    <source>
        <dbReference type="HAMAP-Rule" id="MF_00518"/>
    </source>
</evidence>
<name>A0A6I6JEP3_9BACT</name>
<dbReference type="GO" id="GO:0051500">
    <property type="term" value="F:D-tyrosyl-tRNA(Tyr) deacylase activity"/>
    <property type="evidence" value="ECO:0007669"/>
    <property type="project" value="TreeGrafter"/>
</dbReference>
<dbReference type="GO" id="GO:0106026">
    <property type="term" value="F:Gly-tRNA(Ala) deacylase activity"/>
    <property type="evidence" value="ECO:0007669"/>
    <property type="project" value="UniProtKB-UniRule"/>
</dbReference>
<gene>
    <name evidence="2" type="primary">dtd</name>
    <name evidence="3" type="ORF">GM415_02665</name>
</gene>
<dbReference type="GO" id="GO:0043908">
    <property type="term" value="F:Ser(Gly)-tRNA(Ala) hydrolase activity"/>
    <property type="evidence" value="ECO:0007669"/>
    <property type="project" value="UniProtKB-UniRule"/>
</dbReference>
<comment type="domain">
    <text evidence="2">A Gly-cisPro motif from one monomer fits into the active site of the other monomer to allow specific chiral rejection of L-amino acids.</text>
</comment>
<reference evidence="3 4" key="1">
    <citation type="submission" date="2019-11" db="EMBL/GenBank/DDBJ databases">
        <authorList>
            <person name="Zheng R.K."/>
            <person name="Sun C.M."/>
        </authorList>
    </citation>
    <scope>NUCLEOTIDE SEQUENCE [LARGE SCALE GENOMIC DNA]</scope>
    <source>
        <strain evidence="3 4">SRB007</strain>
    </source>
</reference>
<dbReference type="EC" id="3.1.1.96" evidence="2"/>
<evidence type="ECO:0000313" key="4">
    <source>
        <dbReference type="Proteomes" id="UP000428328"/>
    </source>
</evidence>
<dbReference type="HAMAP" id="MF_00518">
    <property type="entry name" value="Deacylase_Dtd"/>
    <property type="match status" value="1"/>
</dbReference>
<comment type="catalytic activity">
    <reaction evidence="2">
        <text>glycyl-tRNA(Ala) + H2O = tRNA(Ala) + glycine + H(+)</text>
        <dbReference type="Rhea" id="RHEA:53744"/>
        <dbReference type="Rhea" id="RHEA-COMP:9657"/>
        <dbReference type="Rhea" id="RHEA-COMP:13640"/>
        <dbReference type="ChEBI" id="CHEBI:15377"/>
        <dbReference type="ChEBI" id="CHEBI:15378"/>
        <dbReference type="ChEBI" id="CHEBI:57305"/>
        <dbReference type="ChEBI" id="CHEBI:78442"/>
        <dbReference type="ChEBI" id="CHEBI:78522"/>
    </reaction>
</comment>
<feature type="short sequence motif" description="Gly-cisPro motif, important for rejection of L-amino acids" evidence="2">
    <location>
        <begin position="143"/>
        <end position="144"/>
    </location>
</feature>
<sequence length="154" mass="16920">MRMVIQRVSDAKVTVGGKSLGSIGTGLLVLVGFGKRDTAELPDSPAWKKLLDKLTNLRIFPDDEGKLNLSLADIKGGLMLVSQFTLFADCKKGRRPSFTDACHPYLAESLFNRFVEDARSLAPGDFATGRFGEEMHLDFTNWGPVTIILDSEDI</sequence>